<comment type="subcellular location">
    <subcellularLocation>
        <location evidence="1">Nucleus</location>
    </subcellularLocation>
</comment>
<dbReference type="Pfam" id="PF14630">
    <property type="entry name" value="ORC5_C"/>
    <property type="match status" value="1"/>
</dbReference>
<dbReference type="GO" id="GO:0006270">
    <property type="term" value="P:DNA replication initiation"/>
    <property type="evidence" value="ECO:0007669"/>
    <property type="project" value="TreeGrafter"/>
</dbReference>
<keyword evidence="2" id="KW-0235">DNA replication</keyword>
<dbReference type="InterPro" id="IPR048866">
    <property type="entry name" value="ORC5_lid"/>
</dbReference>
<dbReference type="GO" id="GO:0005664">
    <property type="term" value="C:nuclear origin of replication recognition complex"/>
    <property type="evidence" value="ECO:0007669"/>
    <property type="project" value="TreeGrafter"/>
</dbReference>
<proteinExistence type="predicted"/>
<dbReference type="InterPro" id="IPR020796">
    <property type="entry name" value="ORC5"/>
</dbReference>
<feature type="compositionally biased region" description="Basic residues" evidence="4">
    <location>
        <begin position="455"/>
        <end position="467"/>
    </location>
</feature>
<evidence type="ECO:0000256" key="4">
    <source>
        <dbReference type="SAM" id="MobiDB-lite"/>
    </source>
</evidence>
<accession>A0A4S8ME34</accession>
<evidence type="ECO:0000259" key="6">
    <source>
        <dbReference type="Pfam" id="PF21639"/>
    </source>
</evidence>
<dbReference type="AlphaFoldDB" id="A0A4S8ME34"/>
<feature type="region of interest" description="Disordered" evidence="4">
    <location>
        <begin position="455"/>
        <end position="476"/>
    </location>
</feature>
<evidence type="ECO:0000256" key="1">
    <source>
        <dbReference type="ARBA" id="ARBA00004123"/>
    </source>
</evidence>
<evidence type="ECO:0000313" key="8">
    <source>
        <dbReference type="Proteomes" id="UP000297245"/>
    </source>
</evidence>
<evidence type="ECO:0000259" key="5">
    <source>
        <dbReference type="Pfam" id="PF14630"/>
    </source>
</evidence>
<reference evidence="7 8" key="1">
    <citation type="journal article" date="2019" name="Nat. Ecol. Evol.">
        <title>Megaphylogeny resolves global patterns of mushroom evolution.</title>
        <authorList>
            <person name="Varga T."/>
            <person name="Krizsan K."/>
            <person name="Foldi C."/>
            <person name="Dima B."/>
            <person name="Sanchez-Garcia M."/>
            <person name="Sanchez-Ramirez S."/>
            <person name="Szollosi G.J."/>
            <person name="Szarkandi J.G."/>
            <person name="Papp V."/>
            <person name="Albert L."/>
            <person name="Andreopoulos W."/>
            <person name="Angelini C."/>
            <person name="Antonin V."/>
            <person name="Barry K.W."/>
            <person name="Bougher N.L."/>
            <person name="Buchanan P."/>
            <person name="Buyck B."/>
            <person name="Bense V."/>
            <person name="Catcheside P."/>
            <person name="Chovatia M."/>
            <person name="Cooper J."/>
            <person name="Damon W."/>
            <person name="Desjardin D."/>
            <person name="Finy P."/>
            <person name="Geml J."/>
            <person name="Haridas S."/>
            <person name="Hughes K."/>
            <person name="Justo A."/>
            <person name="Karasinski D."/>
            <person name="Kautmanova I."/>
            <person name="Kiss B."/>
            <person name="Kocsube S."/>
            <person name="Kotiranta H."/>
            <person name="LaButti K.M."/>
            <person name="Lechner B.E."/>
            <person name="Liimatainen K."/>
            <person name="Lipzen A."/>
            <person name="Lukacs Z."/>
            <person name="Mihaltcheva S."/>
            <person name="Morgado L.N."/>
            <person name="Niskanen T."/>
            <person name="Noordeloos M.E."/>
            <person name="Ohm R.A."/>
            <person name="Ortiz-Santana B."/>
            <person name="Ovrebo C."/>
            <person name="Racz N."/>
            <person name="Riley R."/>
            <person name="Savchenko A."/>
            <person name="Shiryaev A."/>
            <person name="Soop K."/>
            <person name="Spirin V."/>
            <person name="Szebenyi C."/>
            <person name="Tomsovsky M."/>
            <person name="Tulloss R.E."/>
            <person name="Uehling J."/>
            <person name="Grigoriev I.V."/>
            <person name="Vagvolgyi C."/>
            <person name="Papp T."/>
            <person name="Martin F.M."/>
            <person name="Miettinen O."/>
            <person name="Hibbett D.S."/>
            <person name="Nagy L.G."/>
        </authorList>
    </citation>
    <scope>NUCLEOTIDE SEQUENCE [LARGE SCALE GENOMIC DNA]</scope>
    <source>
        <strain evidence="7 8">CBS 962.96</strain>
    </source>
</reference>
<evidence type="ECO:0000256" key="2">
    <source>
        <dbReference type="ARBA" id="ARBA00022705"/>
    </source>
</evidence>
<gene>
    <name evidence="7" type="ORF">K435DRAFT_818207</name>
</gene>
<keyword evidence="3" id="KW-0539">Nucleus</keyword>
<dbReference type="EMBL" id="ML179098">
    <property type="protein sequence ID" value="THV00858.1"/>
    <property type="molecule type" value="Genomic_DNA"/>
</dbReference>
<organism evidence="7 8">
    <name type="scientific">Dendrothele bispora (strain CBS 962.96)</name>
    <dbReference type="NCBI Taxonomy" id="1314807"/>
    <lineage>
        <taxon>Eukaryota</taxon>
        <taxon>Fungi</taxon>
        <taxon>Dikarya</taxon>
        <taxon>Basidiomycota</taxon>
        <taxon>Agaricomycotina</taxon>
        <taxon>Agaricomycetes</taxon>
        <taxon>Agaricomycetidae</taxon>
        <taxon>Agaricales</taxon>
        <taxon>Agaricales incertae sedis</taxon>
        <taxon>Dendrothele</taxon>
    </lineage>
</organism>
<evidence type="ECO:0000256" key="3">
    <source>
        <dbReference type="ARBA" id="ARBA00023242"/>
    </source>
</evidence>
<dbReference type="PANTHER" id="PTHR12705:SF0">
    <property type="entry name" value="ORIGIN RECOGNITION COMPLEX SUBUNIT 5"/>
    <property type="match status" value="1"/>
</dbReference>
<feature type="domain" description="ORC5 lid" evidence="6">
    <location>
        <begin position="238"/>
        <end position="293"/>
    </location>
</feature>
<sequence>MTTIAQVVSLIQLSSFPFIFVNDLTSARLTATSLIANLDAKQNIQTVRIDAIVCFTPRLIFDTVINGFTHWEPSWDDGCMNWSPDDQQLNKRYNDSLDAFLHGLKDMQSHLSKKNQIPPRMVLVVEYPERLKEGMPETLVPLTRLRELSNLDVTVVFVSAQRWEDIKPPLGAALDPYFVDMGIPTKEGEYAILLPLHRLTMFPAVMKQISSSFTDHLWSMPSSSSSPNPYHPVFQPLYVQYLSFVYDICHTFTDDPSEIGYIAAARWPGFVKPIIDGYKLRSEEAGPDEAIELEVPTTEFIMRLTRHFKPSLSAALEKLYPRHTNAADWAAANEPNESVLDQILGLPPSPTKSHHATDDEGMEEDELPQIQSSPTRPRSERIRSLHSASQPQTDYFLPLFSFNPNESSSSTPSSVALANTLPRISRFILISAFIASMNPAKSDLRMFGRGLDGKKRKRRVIRTKKQTKPTSGPAKIPQRYLGPALFPLDRLIAILGALLEENDAPDSEDMPDEFTIPGEYTDMEVRRVGIYASITQLTNLRLLVRTSPPERLDGPPMYKTGPGVASSYEDVSIIAKGLGITLSDLIWEREN</sequence>
<dbReference type="InterPro" id="IPR047088">
    <property type="entry name" value="ORC5_C"/>
</dbReference>
<keyword evidence="8" id="KW-1185">Reference proteome</keyword>
<name>A0A4S8ME34_DENBC</name>
<evidence type="ECO:0000313" key="7">
    <source>
        <dbReference type="EMBL" id="THV00858.1"/>
    </source>
</evidence>
<dbReference type="PANTHER" id="PTHR12705">
    <property type="entry name" value="ORIGIN RECOGNITION COMPLEX SUBUNIT 5"/>
    <property type="match status" value="1"/>
</dbReference>
<dbReference type="Proteomes" id="UP000297245">
    <property type="component" value="Unassembled WGS sequence"/>
</dbReference>
<dbReference type="GO" id="GO:0003688">
    <property type="term" value="F:DNA replication origin binding"/>
    <property type="evidence" value="ECO:0007669"/>
    <property type="project" value="TreeGrafter"/>
</dbReference>
<protein>
    <recommendedName>
        <fullName evidence="9">Origin recognition complex subunit 5</fullName>
    </recommendedName>
</protein>
<dbReference type="OrthoDB" id="365981at2759"/>
<evidence type="ECO:0008006" key="9">
    <source>
        <dbReference type="Google" id="ProtNLM"/>
    </source>
</evidence>
<feature type="region of interest" description="Disordered" evidence="4">
    <location>
        <begin position="341"/>
        <end position="389"/>
    </location>
</feature>
<dbReference type="Pfam" id="PF21639">
    <property type="entry name" value="ORC5_lid"/>
    <property type="match status" value="1"/>
</dbReference>
<feature type="domain" description="Origin recognition complex subunit 5 C-terminal" evidence="5">
    <location>
        <begin position="421"/>
        <end position="584"/>
    </location>
</feature>